<evidence type="ECO:0000256" key="4">
    <source>
        <dbReference type="ARBA" id="ARBA00023157"/>
    </source>
</evidence>
<evidence type="ECO:0000256" key="3">
    <source>
        <dbReference type="ARBA" id="ARBA00022748"/>
    </source>
</evidence>
<feature type="domain" description="Thioredoxin" evidence="6">
    <location>
        <begin position="30"/>
        <end position="167"/>
    </location>
</feature>
<evidence type="ECO:0000313" key="8">
    <source>
        <dbReference type="Proteomes" id="UP000295657"/>
    </source>
</evidence>
<sequence length="171" mass="19281">MKKKLLFFTPLILAVGIGILLFDLLRASAPSGQKSLPDFYLQDLFEPERVISRKDLPSQPYLLNVWGSWCYYCRFEHPLLMEIAAQGVNIVGVAYRDSRKGALEMLNKSGNPFSLVIDDSKGSLAPALGIEGAPETYVIDGQGVIRYRYSGAMDERIWRDVLKPELDKLRK</sequence>
<comment type="subcellular location">
    <subcellularLocation>
        <location evidence="1">Cell inner membrane</location>
        <topology evidence="1">Single-pass membrane protein</topology>
        <orientation evidence="1">Periplasmic side</orientation>
    </subcellularLocation>
</comment>
<dbReference type="InterPro" id="IPR050553">
    <property type="entry name" value="Thioredoxin_ResA/DsbE_sf"/>
</dbReference>
<dbReference type="RefSeq" id="WP_133543956.1">
    <property type="nucleotide sequence ID" value="NZ_SNYQ01000003.1"/>
</dbReference>
<comment type="caution">
    <text evidence="7">The sequence shown here is derived from an EMBL/GenBank/DDBJ whole genome shotgun (WGS) entry which is preliminary data.</text>
</comment>
<dbReference type="InterPro" id="IPR013740">
    <property type="entry name" value="Redoxin"/>
</dbReference>
<dbReference type="EMBL" id="SNYQ01000003">
    <property type="protein sequence ID" value="TDQ57862.1"/>
    <property type="molecule type" value="Genomic_DNA"/>
</dbReference>
<name>A0A4R6V812_9PAST</name>
<keyword evidence="3" id="KW-0201">Cytochrome c-type biogenesis</keyword>
<dbReference type="GO" id="GO:0015036">
    <property type="term" value="F:disulfide oxidoreductase activity"/>
    <property type="evidence" value="ECO:0007669"/>
    <property type="project" value="InterPro"/>
</dbReference>
<dbReference type="Proteomes" id="UP000295657">
    <property type="component" value="Unassembled WGS sequence"/>
</dbReference>
<keyword evidence="4" id="KW-1015">Disulfide bond</keyword>
<accession>A0A4R6V812</accession>
<dbReference type="Pfam" id="PF08534">
    <property type="entry name" value="Redoxin"/>
    <property type="match status" value="1"/>
</dbReference>
<organism evidence="7 8">
    <name type="scientific">Mesocricetibacter intestinalis</name>
    <dbReference type="NCBI Taxonomy" id="1521930"/>
    <lineage>
        <taxon>Bacteria</taxon>
        <taxon>Pseudomonadati</taxon>
        <taxon>Pseudomonadota</taxon>
        <taxon>Gammaproteobacteria</taxon>
        <taxon>Pasteurellales</taxon>
        <taxon>Pasteurellaceae</taxon>
        <taxon>Mesocricetibacter</taxon>
    </lineage>
</organism>
<evidence type="ECO:0000256" key="5">
    <source>
        <dbReference type="ARBA" id="ARBA00023284"/>
    </source>
</evidence>
<dbReference type="CDD" id="cd03010">
    <property type="entry name" value="TlpA_like_DsbE"/>
    <property type="match status" value="1"/>
</dbReference>
<dbReference type="InterPro" id="IPR013766">
    <property type="entry name" value="Thioredoxin_domain"/>
</dbReference>
<evidence type="ECO:0000313" key="7">
    <source>
        <dbReference type="EMBL" id="TDQ57862.1"/>
    </source>
</evidence>
<protein>
    <submittedName>
        <fullName evidence="7">Cytochrome c biogenesis protein CcmG/thiol:disulfide interchange protein DsbE</fullName>
    </submittedName>
</protein>
<proteinExistence type="inferred from homology"/>
<dbReference type="Gene3D" id="3.40.30.10">
    <property type="entry name" value="Glutaredoxin"/>
    <property type="match status" value="1"/>
</dbReference>
<evidence type="ECO:0000256" key="2">
    <source>
        <dbReference type="ARBA" id="ARBA00007758"/>
    </source>
</evidence>
<dbReference type="SUPFAM" id="SSF52833">
    <property type="entry name" value="Thioredoxin-like"/>
    <property type="match status" value="1"/>
</dbReference>
<dbReference type="GO" id="GO:0017004">
    <property type="term" value="P:cytochrome complex assembly"/>
    <property type="evidence" value="ECO:0007669"/>
    <property type="project" value="UniProtKB-KW"/>
</dbReference>
<dbReference type="GO" id="GO:0005886">
    <property type="term" value="C:plasma membrane"/>
    <property type="evidence" value="ECO:0007669"/>
    <property type="project" value="UniProtKB-SubCell"/>
</dbReference>
<evidence type="ECO:0000256" key="1">
    <source>
        <dbReference type="ARBA" id="ARBA00004383"/>
    </source>
</evidence>
<evidence type="ECO:0000259" key="6">
    <source>
        <dbReference type="PROSITE" id="PS51352"/>
    </source>
</evidence>
<dbReference type="InterPro" id="IPR036249">
    <property type="entry name" value="Thioredoxin-like_sf"/>
</dbReference>
<dbReference type="PROSITE" id="PS51352">
    <property type="entry name" value="THIOREDOXIN_2"/>
    <property type="match status" value="1"/>
</dbReference>
<gene>
    <name evidence="7" type="ORF">EDC45_0928</name>
</gene>
<dbReference type="NCBIfam" id="TIGR00385">
    <property type="entry name" value="dsbE"/>
    <property type="match status" value="1"/>
</dbReference>
<keyword evidence="8" id="KW-1185">Reference proteome</keyword>
<keyword evidence="5" id="KW-0676">Redox-active center</keyword>
<comment type="similarity">
    <text evidence="2">Belongs to the thioredoxin family. DsbE subfamily.</text>
</comment>
<dbReference type="InterPro" id="IPR004799">
    <property type="entry name" value="Periplasmic_diS_OxRdtase_DsbE"/>
</dbReference>
<dbReference type="AlphaFoldDB" id="A0A4R6V812"/>
<reference evidence="7 8" key="1">
    <citation type="submission" date="2019-03" db="EMBL/GenBank/DDBJ databases">
        <title>Genomic Encyclopedia of Type Strains, Phase IV (KMG-IV): sequencing the most valuable type-strain genomes for metagenomic binning, comparative biology and taxonomic classification.</title>
        <authorList>
            <person name="Goeker M."/>
        </authorList>
    </citation>
    <scope>NUCLEOTIDE SEQUENCE [LARGE SCALE GENOMIC DNA]</scope>
    <source>
        <strain evidence="7 8">DSM 28403</strain>
    </source>
</reference>
<dbReference type="PANTHER" id="PTHR42852:SF6">
    <property type="entry name" value="THIOL:DISULFIDE INTERCHANGE PROTEIN DSBE"/>
    <property type="match status" value="1"/>
</dbReference>
<dbReference type="OrthoDB" id="9799347at2"/>
<dbReference type="PANTHER" id="PTHR42852">
    <property type="entry name" value="THIOL:DISULFIDE INTERCHANGE PROTEIN DSBE"/>
    <property type="match status" value="1"/>
</dbReference>
<dbReference type="GO" id="GO:0030288">
    <property type="term" value="C:outer membrane-bounded periplasmic space"/>
    <property type="evidence" value="ECO:0007669"/>
    <property type="project" value="InterPro"/>
</dbReference>